<keyword evidence="3" id="KW-1185">Reference proteome</keyword>
<feature type="domain" description="Ribonuclease H1 N-terminal" evidence="1">
    <location>
        <begin position="42"/>
        <end position="82"/>
    </location>
</feature>
<evidence type="ECO:0000313" key="2">
    <source>
        <dbReference type="EMBL" id="KDR76086.1"/>
    </source>
</evidence>
<dbReference type="AlphaFoldDB" id="A0A067SYY0"/>
<dbReference type="HOGENOM" id="CLU_1378213_0_0_1"/>
<accession>A0A067SYY0</accession>
<organism evidence="2 3">
    <name type="scientific">Galerina marginata (strain CBS 339.88)</name>
    <dbReference type="NCBI Taxonomy" id="685588"/>
    <lineage>
        <taxon>Eukaryota</taxon>
        <taxon>Fungi</taxon>
        <taxon>Dikarya</taxon>
        <taxon>Basidiomycota</taxon>
        <taxon>Agaricomycotina</taxon>
        <taxon>Agaricomycetes</taxon>
        <taxon>Agaricomycetidae</taxon>
        <taxon>Agaricales</taxon>
        <taxon>Agaricineae</taxon>
        <taxon>Strophariaceae</taxon>
        <taxon>Galerina</taxon>
    </lineage>
</organism>
<dbReference type="OrthoDB" id="3062648at2759"/>
<dbReference type="InterPro" id="IPR011320">
    <property type="entry name" value="RNase_H1_N"/>
</dbReference>
<gene>
    <name evidence="2" type="ORF">GALMADRAFT_247265</name>
</gene>
<evidence type="ECO:0000313" key="3">
    <source>
        <dbReference type="Proteomes" id="UP000027222"/>
    </source>
</evidence>
<evidence type="ECO:0000259" key="1">
    <source>
        <dbReference type="Pfam" id="PF01693"/>
    </source>
</evidence>
<dbReference type="Proteomes" id="UP000027222">
    <property type="component" value="Unassembled WGS sequence"/>
</dbReference>
<sequence length="206" mass="22603">MDSCSCTPTLISTGDSTRFLFECLNAGCTCACGHLPPEKFRWYSVVVGRTPGVHQGYDEQKLNTNGISGGISRYFELEEDAQTHFISALKEGIVTRVQKSTTTTVLSVLDLPTIRGFRAGDPETPDRGSWRLVIVGREPGVFLAGGTDELTLNLQGVNGASCKRYKYRSDAVVKFQQMLGIGEIKAVNTLPDIREVLSTDDFPQYL</sequence>
<proteinExistence type="predicted"/>
<reference evidence="3" key="1">
    <citation type="journal article" date="2014" name="Proc. Natl. Acad. Sci. U.S.A.">
        <title>Extensive sampling of basidiomycete genomes demonstrates inadequacy of the white-rot/brown-rot paradigm for wood decay fungi.</title>
        <authorList>
            <person name="Riley R."/>
            <person name="Salamov A.A."/>
            <person name="Brown D.W."/>
            <person name="Nagy L.G."/>
            <person name="Floudas D."/>
            <person name="Held B.W."/>
            <person name="Levasseur A."/>
            <person name="Lombard V."/>
            <person name="Morin E."/>
            <person name="Otillar R."/>
            <person name="Lindquist E.A."/>
            <person name="Sun H."/>
            <person name="LaButti K.M."/>
            <person name="Schmutz J."/>
            <person name="Jabbour D."/>
            <person name="Luo H."/>
            <person name="Baker S.E."/>
            <person name="Pisabarro A.G."/>
            <person name="Walton J.D."/>
            <person name="Blanchette R.A."/>
            <person name="Henrissat B."/>
            <person name="Martin F."/>
            <person name="Cullen D."/>
            <person name="Hibbett D.S."/>
            <person name="Grigoriev I.V."/>
        </authorList>
    </citation>
    <scope>NUCLEOTIDE SEQUENCE [LARGE SCALE GENOMIC DNA]</scope>
    <source>
        <strain evidence="3">CBS 339.88</strain>
    </source>
</reference>
<name>A0A067SYY0_GALM3</name>
<dbReference type="EMBL" id="KL142379">
    <property type="protein sequence ID" value="KDR76086.1"/>
    <property type="molecule type" value="Genomic_DNA"/>
</dbReference>
<protein>
    <recommendedName>
        <fullName evidence="1">Ribonuclease H1 N-terminal domain-containing protein</fullName>
    </recommendedName>
</protein>
<dbReference type="Pfam" id="PF01693">
    <property type="entry name" value="Cauli_VI"/>
    <property type="match status" value="1"/>
</dbReference>